<dbReference type="AlphaFoldDB" id="A0A0V0TT00"/>
<evidence type="ECO:0000313" key="2">
    <source>
        <dbReference type="Proteomes" id="UP000055048"/>
    </source>
</evidence>
<dbReference type="EMBL" id="JYDJ01000154">
    <property type="protein sequence ID" value="KRX42030.1"/>
    <property type="molecule type" value="Genomic_DNA"/>
</dbReference>
<proteinExistence type="predicted"/>
<keyword evidence="2" id="KW-1185">Reference proteome</keyword>
<dbReference type="Proteomes" id="UP000055048">
    <property type="component" value="Unassembled WGS sequence"/>
</dbReference>
<evidence type="ECO:0000313" key="1">
    <source>
        <dbReference type="EMBL" id="KRX42030.1"/>
    </source>
</evidence>
<reference evidence="1 2" key="1">
    <citation type="submission" date="2015-01" db="EMBL/GenBank/DDBJ databases">
        <title>Evolution of Trichinella species and genotypes.</title>
        <authorList>
            <person name="Korhonen P.K."/>
            <person name="Edoardo P."/>
            <person name="Giuseppe L.R."/>
            <person name="Gasser R.B."/>
        </authorList>
    </citation>
    <scope>NUCLEOTIDE SEQUENCE [LARGE SCALE GENOMIC DNA]</scope>
    <source>
        <strain evidence="1">ISS417</strain>
    </source>
</reference>
<sequence>MQGSWFRLLSYNKEIMVCNKTGLVVRYIPFSPATPVDKLQATPSGMPQATLPGMPQATLPGMPQATLPGMPQATPPAILFEISKIFNFSNNLPQATPRASPQAIFEKNFTLGPCLRQF</sequence>
<comment type="caution">
    <text evidence="1">The sequence shown here is derived from an EMBL/GenBank/DDBJ whole genome shotgun (WGS) entry which is preliminary data.</text>
</comment>
<protein>
    <submittedName>
        <fullName evidence="1">Uncharacterized protein</fullName>
    </submittedName>
</protein>
<organism evidence="1 2">
    <name type="scientific">Trichinella murrelli</name>
    <dbReference type="NCBI Taxonomy" id="144512"/>
    <lineage>
        <taxon>Eukaryota</taxon>
        <taxon>Metazoa</taxon>
        <taxon>Ecdysozoa</taxon>
        <taxon>Nematoda</taxon>
        <taxon>Enoplea</taxon>
        <taxon>Dorylaimia</taxon>
        <taxon>Trichinellida</taxon>
        <taxon>Trichinellidae</taxon>
        <taxon>Trichinella</taxon>
    </lineage>
</organism>
<name>A0A0V0TT00_9BILA</name>
<gene>
    <name evidence="1" type="ORF">T05_7200</name>
</gene>
<dbReference type="OrthoDB" id="5933288at2759"/>
<accession>A0A0V0TT00</accession>